<protein>
    <submittedName>
        <fullName evidence="1">Serine hydrolase</fullName>
    </submittedName>
</protein>
<dbReference type="Proteomes" id="UP000548582">
    <property type="component" value="Unassembled WGS sequence"/>
</dbReference>
<dbReference type="SUPFAM" id="SSF53448">
    <property type="entry name" value="Nucleotide-diphospho-sugar transferases"/>
    <property type="match status" value="1"/>
</dbReference>
<organism evidence="1 2">
    <name type="scientific">Neoroseomonas marina</name>
    <dbReference type="NCBI Taxonomy" id="1232220"/>
    <lineage>
        <taxon>Bacteria</taxon>
        <taxon>Pseudomonadati</taxon>
        <taxon>Pseudomonadota</taxon>
        <taxon>Alphaproteobacteria</taxon>
        <taxon>Acetobacterales</taxon>
        <taxon>Acetobacteraceae</taxon>
        <taxon>Neoroseomonas</taxon>
    </lineage>
</organism>
<dbReference type="Gene3D" id="3.90.550.10">
    <property type="entry name" value="Spore Coat Polysaccharide Biosynthesis Protein SpsA, Chain A"/>
    <property type="match status" value="1"/>
</dbReference>
<name>A0A848EDT8_9PROT</name>
<evidence type="ECO:0000313" key="2">
    <source>
        <dbReference type="Proteomes" id="UP000548582"/>
    </source>
</evidence>
<proteinExistence type="predicted"/>
<sequence length="375" mass="42342">MIFEGVAPGTCRAPIVIFSFDRPEYLERLCRGLLAQAQVRPDPSRVFLLQDGAVSPRTGHRYGRPLRMQRCIEVFRTLFPEGQVLAAEHNLGIADNILRGQRHVFETLGEEIGYFFEDDLEPGPLYLAALEAMRAATEPFAGRVAYFAAYGDHKAPRPGPEVRAVQLGHHWGFGLRRAAWRRIQAFLPAWWEEARRVDFQGRNRLRLLKVQRDWDVAVDGIAEDAATELACASLGLARLNTDVSFARYIGEHGEHFNPGVFRALGFEGMRWADGDRFVLQAPSADEVDGIAAAAREGRVAYRRDHLENLIARAEAEIIDPDRIATPEDVAAMWMMLLDGRLVPPEVMERHAGRTTIRDLRRAIVRMPLFRRNTAP</sequence>
<evidence type="ECO:0000313" key="1">
    <source>
        <dbReference type="EMBL" id="NMJ42242.1"/>
    </source>
</evidence>
<dbReference type="GO" id="GO:0016787">
    <property type="term" value="F:hydrolase activity"/>
    <property type="evidence" value="ECO:0007669"/>
    <property type="project" value="UniProtKB-KW"/>
</dbReference>
<dbReference type="RefSeq" id="WP_170054484.1">
    <property type="nucleotide sequence ID" value="NZ_JABBKX010000004.1"/>
</dbReference>
<comment type="caution">
    <text evidence="1">The sequence shown here is derived from an EMBL/GenBank/DDBJ whole genome shotgun (WGS) entry which is preliminary data.</text>
</comment>
<reference evidence="1 2" key="1">
    <citation type="submission" date="2020-03" db="EMBL/GenBank/DDBJ databases">
        <authorList>
            <person name="Sun Q."/>
        </authorList>
    </citation>
    <scope>NUCLEOTIDE SEQUENCE [LARGE SCALE GENOMIC DNA]</scope>
    <source>
        <strain evidence="1 2">JC162</strain>
    </source>
</reference>
<dbReference type="EMBL" id="JABBKX010000004">
    <property type="protein sequence ID" value="NMJ42242.1"/>
    <property type="molecule type" value="Genomic_DNA"/>
</dbReference>
<accession>A0A848EDT8</accession>
<dbReference type="AlphaFoldDB" id="A0A848EDT8"/>
<keyword evidence="1" id="KW-0378">Hydrolase</keyword>
<gene>
    <name evidence="1" type="ORF">GWK16_13390</name>
</gene>
<dbReference type="InterPro" id="IPR029044">
    <property type="entry name" value="Nucleotide-diphossugar_trans"/>
</dbReference>
<keyword evidence="2" id="KW-1185">Reference proteome</keyword>